<evidence type="ECO:0000256" key="4">
    <source>
        <dbReference type="ARBA" id="ARBA00022771"/>
    </source>
</evidence>
<feature type="compositionally biased region" description="Low complexity" evidence="11">
    <location>
        <begin position="416"/>
        <end position="435"/>
    </location>
</feature>
<feature type="region of interest" description="Disordered" evidence="11">
    <location>
        <begin position="1"/>
        <end position="64"/>
    </location>
</feature>
<dbReference type="AlphaFoldDB" id="A0A8T3D5R3"/>
<evidence type="ECO:0000256" key="5">
    <source>
        <dbReference type="ARBA" id="ARBA00022833"/>
    </source>
</evidence>
<dbReference type="GO" id="GO:0005634">
    <property type="term" value="C:nucleus"/>
    <property type="evidence" value="ECO:0007669"/>
    <property type="project" value="UniProtKB-SubCell"/>
</dbReference>
<dbReference type="GO" id="GO:0003677">
    <property type="term" value="F:DNA binding"/>
    <property type="evidence" value="ECO:0007669"/>
    <property type="project" value="UniProtKB-KW"/>
</dbReference>
<evidence type="ECO:0000256" key="9">
    <source>
        <dbReference type="ARBA" id="ARBA00023242"/>
    </source>
</evidence>
<proteinExistence type="predicted"/>
<evidence type="ECO:0000256" key="7">
    <source>
        <dbReference type="ARBA" id="ARBA00023125"/>
    </source>
</evidence>
<dbReference type="FunFam" id="3.30.160.60:FF:000325">
    <property type="entry name" value="ZFP90 zinc finger protein"/>
    <property type="match status" value="1"/>
</dbReference>
<feature type="compositionally biased region" description="Basic residues" evidence="11">
    <location>
        <begin position="379"/>
        <end position="388"/>
    </location>
</feature>
<dbReference type="GO" id="GO:0008270">
    <property type="term" value="F:zinc ion binding"/>
    <property type="evidence" value="ECO:0007669"/>
    <property type="project" value="UniProtKB-KW"/>
</dbReference>
<comment type="subcellular location">
    <subcellularLocation>
        <location evidence="1">Nucleus</location>
    </subcellularLocation>
</comment>
<keyword evidence="8" id="KW-0804">Transcription</keyword>
<feature type="compositionally biased region" description="Polar residues" evidence="11">
    <location>
        <begin position="243"/>
        <end position="255"/>
    </location>
</feature>
<evidence type="ECO:0000256" key="1">
    <source>
        <dbReference type="ARBA" id="ARBA00004123"/>
    </source>
</evidence>
<dbReference type="PROSITE" id="PS50157">
    <property type="entry name" value="ZINC_FINGER_C2H2_2"/>
    <property type="match status" value="4"/>
</dbReference>
<evidence type="ECO:0000256" key="8">
    <source>
        <dbReference type="ARBA" id="ARBA00023163"/>
    </source>
</evidence>
<evidence type="ECO:0000256" key="11">
    <source>
        <dbReference type="SAM" id="MobiDB-lite"/>
    </source>
</evidence>
<evidence type="ECO:0000313" key="14">
    <source>
        <dbReference type="Proteomes" id="UP000829720"/>
    </source>
</evidence>
<keyword evidence="4 10" id="KW-0863">Zinc-finger</keyword>
<feature type="compositionally biased region" description="Acidic residues" evidence="11">
    <location>
        <begin position="636"/>
        <end position="647"/>
    </location>
</feature>
<dbReference type="SUPFAM" id="SSF57667">
    <property type="entry name" value="beta-beta-alpha zinc fingers"/>
    <property type="match status" value="1"/>
</dbReference>
<keyword evidence="7" id="KW-0238">DNA-binding</keyword>
<feature type="domain" description="C2H2-type" evidence="12">
    <location>
        <begin position="552"/>
        <end position="580"/>
    </location>
</feature>
<dbReference type="OrthoDB" id="3437960at2759"/>
<dbReference type="EMBL" id="JAERUA010000013">
    <property type="protein sequence ID" value="KAI1891390.1"/>
    <property type="molecule type" value="Genomic_DNA"/>
</dbReference>
<protein>
    <recommendedName>
        <fullName evidence="12">C2H2-type domain-containing protein</fullName>
    </recommendedName>
</protein>
<keyword evidence="6" id="KW-0805">Transcription regulation</keyword>
<organism evidence="13 14">
    <name type="scientific">Albula goreensis</name>
    <dbReference type="NCBI Taxonomy" id="1534307"/>
    <lineage>
        <taxon>Eukaryota</taxon>
        <taxon>Metazoa</taxon>
        <taxon>Chordata</taxon>
        <taxon>Craniata</taxon>
        <taxon>Vertebrata</taxon>
        <taxon>Euteleostomi</taxon>
        <taxon>Actinopterygii</taxon>
        <taxon>Neopterygii</taxon>
        <taxon>Teleostei</taxon>
        <taxon>Albuliformes</taxon>
        <taxon>Albulidae</taxon>
        <taxon>Albula</taxon>
    </lineage>
</organism>
<dbReference type="FunFam" id="3.30.160.60:FF:003312">
    <property type="entry name" value="Zinc finger protein 438"/>
    <property type="match status" value="1"/>
</dbReference>
<feature type="domain" description="C2H2-type" evidence="12">
    <location>
        <begin position="776"/>
        <end position="804"/>
    </location>
</feature>
<keyword evidence="5" id="KW-0862">Zinc</keyword>
<keyword evidence="3" id="KW-0677">Repeat</keyword>
<feature type="region of interest" description="Disordered" evidence="11">
    <location>
        <begin position="99"/>
        <end position="176"/>
    </location>
</feature>
<dbReference type="PANTHER" id="PTHR16515:SF66">
    <property type="entry name" value="C2H2-TYPE DOMAIN-CONTAINING PROTEIN"/>
    <property type="match status" value="1"/>
</dbReference>
<dbReference type="PANTHER" id="PTHR16515">
    <property type="entry name" value="PR DOMAIN ZINC FINGER PROTEIN"/>
    <property type="match status" value="1"/>
</dbReference>
<comment type="caution">
    <text evidence="13">The sequence shown here is derived from an EMBL/GenBank/DDBJ whole genome shotgun (WGS) entry which is preliminary data.</text>
</comment>
<keyword evidence="14" id="KW-1185">Reference proteome</keyword>
<dbReference type="GO" id="GO:0010468">
    <property type="term" value="P:regulation of gene expression"/>
    <property type="evidence" value="ECO:0007669"/>
    <property type="project" value="TreeGrafter"/>
</dbReference>
<keyword evidence="2" id="KW-0479">Metal-binding</keyword>
<feature type="region of interest" description="Disordered" evidence="11">
    <location>
        <begin position="412"/>
        <end position="438"/>
    </location>
</feature>
<dbReference type="InterPro" id="IPR013087">
    <property type="entry name" value="Znf_C2H2_type"/>
</dbReference>
<dbReference type="PROSITE" id="PS00028">
    <property type="entry name" value="ZINC_FINGER_C2H2_1"/>
    <property type="match status" value="5"/>
</dbReference>
<dbReference type="Proteomes" id="UP000829720">
    <property type="component" value="Unassembled WGS sequence"/>
</dbReference>
<dbReference type="Pfam" id="PF00096">
    <property type="entry name" value="zf-C2H2"/>
    <property type="match status" value="1"/>
</dbReference>
<accession>A0A8T3D5R3</accession>
<feature type="compositionally biased region" description="Low complexity" evidence="11">
    <location>
        <begin position="99"/>
        <end position="121"/>
    </location>
</feature>
<evidence type="ECO:0000313" key="13">
    <source>
        <dbReference type="EMBL" id="KAI1891390.1"/>
    </source>
</evidence>
<dbReference type="Gene3D" id="3.30.160.60">
    <property type="entry name" value="Classic Zinc Finger"/>
    <property type="match status" value="3"/>
</dbReference>
<name>A0A8T3D5R3_9TELE</name>
<evidence type="ECO:0000256" key="2">
    <source>
        <dbReference type="ARBA" id="ARBA00022723"/>
    </source>
</evidence>
<feature type="region of interest" description="Disordered" evidence="11">
    <location>
        <begin position="620"/>
        <end position="647"/>
    </location>
</feature>
<evidence type="ECO:0000256" key="3">
    <source>
        <dbReference type="ARBA" id="ARBA00022737"/>
    </source>
</evidence>
<feature type="region of interest" description="Disordered" evidence="11">
    <location>
        <begin position="316"/>
        <end position="392"/>
    </location>
</feature>
<feature type="region of interest" description="Disordered" evidence="11">
    <location>
        <begin position="203"/>
        <end position="279"/>
    </location>
</feature>
<sequence length="826" mass="89154">MKSQEQKMNQSTLKAQMQNEPRPQCQTKSLQFRSIAPKAPPAVSAPPAVLSCQPPSALPEASAAVSPKSIIVPAQNYALMQVAGQEGTYSLVALPPSLSPQSPQQIQKGLPIPKNLKLPIPRYQPVRSKSAPEKISPAAASRVQSPTKSPLPKRGAAAVGRVQPPEFPDSGSTVESPEQVILIDPGSSEMGVTTLLAENTVLYSGSQIEKPADSDKVEEEPAASSLLQNPRCPSAVGSKETLIPTSLSASNSSPVKSPEDGKRFRPCVSKPAGQSPGSITVLSPAVFSKAVQIIASPPRGKLPILPYSKMKSALLPVAKQSPKSPEKGLSATQCGPTRPSDLPTGPLGAADSLCQKSQPPGKSSSPTSSAGPSASVKPAGKKRGRKRKTMEDIIAFEARKKRSLSFFRRRVPEKPAPTAAATATNATNATNASSAGPKDGAVDISKKYRSIRPKPMLVMETLPRLVGLPTLPAPECMEQEILVSHQLTGKTLDQVSVRPGLQRTAAGAGTGAGGYSMLGSRQPHRCPVCSRCFQFKHHLQSHMNSHTNSRPYVCPMCRKTYAHSGSLSTHMKLHHAEGRPRRTLRCEFCEKAFGYVGVYFSHLKEVHKVILTVEPSISQHEEDVPVQSSVSLESEGAGDQEDAQEHEDPVELQIKCGRCQAITPTFADMKLHLLYVHGEEVQVRLKEGALQGGREAEDELVKHAAHYWRQLNEKRNMVKCGTCEEEFFSFSKLKRHVSSHHQGELRGDGEESGGSPAGEAPEWSARGVMLWNGSAFNCILCKELLDSKAELLEHWRDQHNCEDPSVLWTVFSTFTECEDLQQGAPV</sequence>
<gene>
    <name evidence="13" type="ORF">AGOR_G00143330</name>
</gene>
<keyword evidence="9" id="KW-0539">Nucleus</keyword>
<feature type="compositionally biased region" description="Polar residues" evidence="11">
    <location>
        <begin position="1"/>
        <end position="32"/>
    </location>
</feature>
<feature type="region of interest" description="Disordered" evidence="11">
    <location>
        <begin position="740"/>
        <end position="760"/>
    </location>
</feature>
<dbReference type="SMART" id="SM00355">
    <property type="entry name" value="ZnF_C2H2"/>
    <property type="match status" value="6"/>
</dbReference>
<dbReference type="InterPro" id="IPR036236">
    <property type="entry name" value="Znf_C2H2_sf"/>
</dbReference>
<evidence type="ECO:0000256" key="10">
    <source>
        <dbReference type="PROSITE-ProRule" id="PRU00042"/>
    </source>
</evidence>
<feature type="domain" description="C2H2-type" evidence="12">
    <location>
        <begin position="524"/>
        <end position="551"/>
    </location>
</feature>
<feature type="domain" description="C2H2-type" evidence="12">
    <location>
        <begin position="718"/>
        <end position="746"/>
    </location>
</feature>
<evidence type="ECO:0000259" key="12">
    <source>
        <dbReference type="PROSITE" id="PS50157"/>
    </source>
</evidence>
<evidence type="ECO:0000256" key="6">
    <source>
        <dbReference type="ARBA" id="ARBA00023015"/>
    </source>
</evidence>
<reference evidence="13" key="1">
    <citation type="submission" date="2021-01" db="EMBL/GenBank/DDBJ databases">
        <authorList>
            <person name="Zahm M."/>
            <person name="Roques C."/>
            <person name="Cabau C."/>
            <person name="Klopp C."/>
            <person name="Donnadieu C."/>
            <person name="Jouanno E."/>
            <person name="Lampietro C."/>
            <person name="Louis A."/>
            <person name="Herpin A."/>
            <person name="Echchiki A."/>
            <person name="Berthelot C."/>
            <person name="Parey E."/>
            <person name="Roest-Crollius H."/>
            <person name="Braasch I."/>
            <person name="Postlethwait J."/>
            <person name="Bobe J."/>
            <person name="Montfort J."/>
            <person name="Bouchez O."/>
            <person name="Begum T."/>
            <person name="Mejri S."/>
            <person name="Adams A."/>
            <person name="Chen W.-J."/>
            <person name="Guiguen Y."/>
        </authorList>
    </citation>
    <scope>NUCLEOTIDE SEQUENCE</scope>
    <source>
        <tissue evidence="13">Blood</tissue>
    </source>
</reference>
<feature type="compositionally biased region" description="Low complexity" evidence="11">
    <location>
        <begin position="355"/>
        <end position="375"/>
    </location>
</feature>
<dbReference type="InterPro" id="IPR050331">
    <property type="entry name" value="Zinc_finger"/>
</dbReference>